<organism evidence="2 3">
    <name type="scientific">Antrodiella citrinella</name>
    <dbReference type="NCBI Taxonomy" id="2447956"/>
    <lineage>
        <taxon>Eukaryota</taxon>
        <taxon>Fungi</taxon>
        <taxon>Dikarya</taxon>
        <taxon>Basidiomycota</taxon>
        <taxon>Agaricomycotina</taxon>
        <taxon>Agaricomycetes</taxon>
        <taxon>Polyporales</taxon>
        <taxon>Steccherinaceae</taxon>
        <taxon>Antrodiella</taxon>
    </lineage>
</organism>
<dbReference type="PANTHER" id="PTHR36423:SF2">
    <property type="entry name" value="AFR070WP"/>
    <property type="match status" value="1"/>
</dbReference>
<feature type="compositionally biased region" description="Basic and acidic residues" evidence="1">
    <location>
        <begin position="18"/>
        <end position="27"/>
    </location>
</feature>
<dbReference type="InterPro" id="IPR023389">
    <property type="entry name" value="DOPA-like_sf"/>
</dbReference>
<reference evidence="2 3" key="1">
    <citation type="submission" date="2019-02" db="EMBL/GenBank/DDBJ databases">
        <title>Genome sequencing of the rare red list fungi Antrodiella citrinella (Flaviporus citrinellus).</title>
        <authorList>
            <person name="Buettner E."/>
            <person name="Kellner H."/>
        </authorList>
    </citation>
    <scope>NUCLEOTIDE SEQUENCE [LARGE SCALE GENOMIC DNA]</scope>
    <source>
        <strain evidence="2 3">DSM 108506</strain>
    </source>
</reference>
<accession>A0A4S4MQK2</accession>
<dbReference type="Proteomes" id="UP000308730">
    <property type="component" value="Unassembled WGS sequence"/>
</dbReference>
<dbReference type="Pfam" id="PF08883">
    <property type="entry name" value="DOPA_dioxygen"/>
    <property type="match status" value="1"/>
</dbReference>
<dbReference type="Gene3D" id="1.25.40.10">
    <property type="entry name" value="Tetratricopeptide repeat domain"/>
    <property type="match status" value="1"/>
</dbReference>
<name>A0A4S4MQK2_9APHY</name>
<feature type="compositionally biased region" description="Basic and acidic residues" evidence="1">
    <location>
        <begin position="207"/>
        <end position="217"/>
    </location>
</feature>
<proteinExistence type="predicted"/>
<keyword evidence="3" id="KW-1185">Reference proteome</keyword>
<feature type="region of interest" description="Disordered" evidence="1">
    <location>
        <begin position="1"/>
        <end position="35"/>
    </location>
</feature>
<dbReference type="AlphaFoldDB" id="A0A4S4MQK2"/>
<protein>
    <submittedName>
        <fullName evidence="2">Uncharacterized protein</fullName>
    </submittedName>
</protein>
<dbReference type="SUPFAM" id="SSF143410">
    <property type="entry name" value="DOPA-like"/>
    <property type="match status" value="1"/>
</dbReference>
<feature type="region of interest" description="Disordered" evidence="1">
    <location>
        <begin position="195"/>
        <end position="217"/>
    </location>
</feature>
<evidence type="ECO:0000256" key="1">
    <source>
        <dbReference type="SAM" id="MobiDB-lite"/>
    </source>
</evidence>
<gene>
    <name evidence="2" type="ORF">EUX98_g6180</name>
</gene>
<sequence length="481" mass="53907">MSSAWKSPLEGYENAEPLPEHFNEDGKSLYNPPGPKSAAYDEFPDPIDKKNNGFDFHIYYMQSVPAQLKHAKELHERIRREFPEMRIYKFWEKPVGPHPVAMFEVNTFSPHQTGTLFSFLAVNRGPCSLLAEAKRTLEDMKTNYATELALPPARARELPRDALLAGMEFSRTQDANTENLQIVYQALIGTQPKHSTKKLAKLNRSSEPVRDVDEKEEQAKPGLSVDFAIEDPKGDTSHVTIYHYPTALNTFIDNTDEVFPIGTVLAIREPYHKYVTLAEIPIVRIDAPSDIVFLGPSSPSTRNVTWATGNVAGASRSPTTASGWKDKGSDCYKRKLWLPAAISYSEGLRLEPNNHLLLLNRAATYLELGWYNSAAHDAEAVLAMDLDDAARMKRSTVWPSCIQRIRSRGSSLLTCHRVLAKPKGTMTGYDFTKKLGGLLLVPMSSLTKGLSKSAQERQVEERFTGTDDIFTQKYGAKIFHD</sequence>
<dbReference type="InterPro" id="IPR014980">
    <property type="entry name" value="DOPA_dioxygen"/>
</dbReference>
<evidence type="ECO:0000313" key="2">
    <source>
        <dbReference type="EMBL" id="THH28005.1"/>
    </source>
</evidence>
<dbReference type="SUPFAM" id="SSF48452">
    <property type="entry name" value="TPR-like"/>
    <property type="match status" value="1"/>
</dbReference>
<dbReference type="InterPro" id="IPR011990">
    <property type="entry name" value="TPR-like_helical_dom_sf"/>
</dbReference>
<dbReference type="Gene3D" id="3.30.70.1240">
    <property type="entry name" value="DOPA-like domains"/>
    <property type="match status" value="1"/>
</dbReference>
<dbReference type="EMBL" id="SGPM01000209">
    <property type="protein sequence ID" value="THH28005.1"/>
    <property type="molecule type" value="Genomic_DNA"/>
</dbReference>
<comment type="caution">
    <text evidence="2">The sequence shown here is derived from an EMBL/GenBank/DDBJ whole genome shotgun (WGS) entry which is preliminary data.</text>
</comment>
<evidence type="ECO:0000313" key="3">
    <source>
        <dbReference type="Proteomes" id="UP000308730"/>
    </source>
</evidence>
<dbReference type="OrthoDB" id="9970095at2759"/>
<dbReference type="PANTHER" id="PTHR36423">
    <property type="entry name" value="AFR070WP"/>
    <property type="match status" value="1"/>
</dbReference>